<accession>A0ABW4Y7Y3</accession>
<feature type="transmembrane region" description="Helical" evidence="1">
    <location>
        <begin position="12"/>
        <end position="33"/>
    </location>
</feature>
<dbReference type="Proteomes" id="UP001597337">
    <property type="component" value="Unassembled WGS sequence"/>
</dbReference>
<reference evidence="3" key="1">
    <citation type="journal article" date="2019" name="Int. J. Syst. Evol. Microbiol.">
        <title>The Global Catalogue of Microorganisms (GCM) 10K type strain sequencing project: providing services to taxonomists for standard genome sequencing and annotation.</title>
        <authorList>
            <consortium name="The Broad Institute Genomics Platform"/>
            <consortium name="The Broad Institute Genome Sequencing Center for Infectious Disease"/>
            <person name="Wu L."/>
            <person name="Ma J."/>
        </authorList>
    </citation>
    <scope>NUCLEOTIDE SEQUENCE [LARGE SCALE GENOMIC DNA]</scope>
    <source>
        <strain evidence="3">KACC 12597</strain>
    </source>
</reference>
<proteinExistence type="predicted"/>
<name>A0ABW4Y7Y3_9GAMM</name>
<keyword evidence="1" id="KW-0812">Transmembrane</keyword>
<feature type="transmembrane region" description="Helical" evidence="1">
    <location>
        <begin position="123"/>
        <end position="144"/>
    </location>
</feature>
<dbReference type="RefSeq" id="WP_386026432.1">
    <property type="nucleotide sequence ID" value="NZ_JBHUHX010000023.1"/>
</dbReference>
<dbReference type="PANTHER" id="PTHR31168">
    <property type="entry name" value="OS02G0292800 PROTEIN"/>
    <property type="match status" value="1"/>
</dbReference>
<feature type="transmembrane region" description="Helical" evidence="1">
    <location>
        <begin position="191"/>
        <end position="215"/>
    </location>
</feature>
<dbReference type="InterPro" id="IPR006747">
    <property type="entry name" value="DUF599"/>
</dbReference>
<keyword evidence="3" id="KW-1185">Reference proteome</keyword>
<sequence>MNVWWNEYGGDILWVGTGLAIVAGYHIALTWCVRRNPRCTIQSVNRQARTAWVHHIMGEPGLQILGVQTLRNSTMAATFFASTAIILAMGVLSLSEEADKIAENWHALNAFGSNHPGLRATKLMALLIDFIVAFFSFGMSVRLYNHVGFQISVPPELRPPGINPEQVANHLNRAGGFYSIGMRTYYLAIPLVFWLFGPHLMTISSIILIAALYYIDRIAPDSEE</sequence>
<evidence type="ECO:0000313" key="3">
    <source>
        <dbReference type="Proteomes" id="UP001597337"/>
    </source>
</evidence>
<protein>
    <submittedName>
        <fullName evidence="2">DUF599 domain-containing protein</fullName>
    </submittedName>
</protein>
<gene>
    <name evidence="2" type="ORF">ACFSJC_10570</name>
</gene>
<evidence type="ECO:0000313" key="2">
    <source>
        <dbReference type="EMBL" id="MFD2112282.1"/>
    </source>
</evidence>
<dbReference type="Pfam" id="PF04654">
    <property type="entry name" value="DUF599"/>
    <property type="match status" value="1"/>
</dbReference>
<organism evidence="2 3">
    <name type="scientific">Thiorhodococcus fuscus</name>
    <dbReference type="NCBI Taxonomy" id="527200"/>
    <lineage>
        <taxon>Bacteria</taxon>
        <taxon>Pseudomonadati</taxon>
        <taxon>Pseudomonadota</taxon>
        <taxon>Gammaproteobacteria</taxon>
        <taxon>Chromatiales</taxon>
        <taxon>Chromatiaceae</taxon>
        <taxon>Thiorhodococcus</taxon>
    </lineage>
</organism>
<evidence type="ECO:0000256" key="1">
    <source>
        <dbReference type="SAM" id="Phobius"/>
    </source>
</evidence>
<keyword evidence="1" id="KW-0472">Membrane</keyword>
<comment type="caution">
    <text evidence="2">The sequence shown here is derived from an EMBL/GenBank/DDBJ whole genome shotgun (WGS) entry which is preliminary data.</text>
</comment>
<keyword evidence="1" id="KW-1133">Transmembrane helix</keyword>
<dbReference type="EMBL" id="JBHUHX010000023">
    <property type="protein sequence ID" value="MFD2112282.1"/>
    <property type="molecule type" value="Genomic_DNA"/>
</dbReference>
<dbReference type="PANTHER" id="PTHR31168:SF1">
    <property type="entry name" value="DUF599 FAMILY PROTEIN"/>
    <property type="match status" value="1"/>
</dbReference>
<feature type="transmembrane region" description="Helical" evidence="1">
    <location>
        <begin position="75"/>
        <end position="95"/>
    </location>
</feature>